<evidence type="ECO:0000256" key="3">
    <source>
        <dbReference type="ARBA" id="ARBA00022691"/>
    </source>
</evidence>
<dbReference type="SUPFAM" id="SSF53335">
    <property type="entry name" value="S-adenosyl-L-methionine-dependent methyltransferases"/>
    <property type="match status" value="1"/>
</dbReference>
<dbReference type="Proteomes" id="UP000015241">
    <property type="component" value="Unassembled WGS sequence"/>
</dbReference>
<dbReference type="InParanoid" id="S8DN99"/>
<feature type="domain" description="O-methyltransferase dimerisation" evidence="5">
    <location>
        <begin position="86"/>
        <end position="160"/>
    </location>
</feature>
<name>S8DN99_FOMSC</name>
<dbReference type="InterPro" id="IPR012967">
    <property type="entry name" value="COMT_dimerisation"/>
</dbReference>
<accession>S8DN99</accession>
<evidence type="ECO:0000313" key="6">
    <source>
        <dbReference type="EMBL" id="EPS92768.1"/>
    </source>
</evidence>
<dbReference type="InterPro" id="IPR016461">
    <property type="entry name" value="COMT-like"/>
</dbReference>
<dbReference type="AlphaFoldDB" id="S8DN99"/>
<keyword evidence="7" id="KW-1185">Reference proteome</keyword>
<dbReference type="InterPro" id="IPR036388">
    <property type="entry name" value="WH-like_DNA-bd_sf"/>
</dbReference>
<organism evidence="6 7">
    <name type="scientific">Fomitopsis schrenkii</name>
    <name type="common">Brown rot fungus</name>
    <dbReference type="NCBI Taxonomy" id="2126942"/>
    <lineage>
        <taxon>Eukaryota</taxon>
        <taxon>Fungi</taxon>
        <taxon>Dikarya</taxon>
        <taxon>Basidiomycota</taxon>
        <taxon>Agaricomycotina</taxon>
        <taxon>Agaricomycetes</taxon>
        <taxon>Polyporales</taxon>
        <taxon>Fomitopsis</taxon>
    </lineage>
</organism>
<dbReference type="GO" id="GO:0008171">
    <property type="term" value="F:O-methyltransferase activity"/>
    <property type="evidence" value="ECO:0007669"/>
    <property type="project" value="InterPro"/>
</dbReference>
<sequence>MPSNVPDRVNTLRSLIHLLSEASETVIREWEAEDAQVVGRDGFTKARVPSRPLFDAQRTLVGACNMCIDIVDDPFNRIYDVNLSATTSRALQIAIQAGIPDVLDDVDAGGGVPISEISRRATIREADLARILRLLATKNIVVEVRKDCFANSHIGKVFVKNKAAQSMVLLVGSDSTAIWKAFQHLPAAILESSSGSTSIPFQKAVGGLSFFDYLEQENSREGDVIGASASEIFSMTMKGYNQHSSPALVTGFPWASLGAATVVDIGGGVGSMTLDLASAFPELHFVVQDLPTVVEQARIVWQTERAGTIESGHVQLMAHDFFTEQPVKNAEVYLLRWILHNWPEDKCRAILRRIAEAMGPRSRVLLAEMILHPATGSPYLQDAPKPLPANYGYPQFFKNAMDISMLMLFNGMERTPEQYSQLAESAGLVLDKVWECCGPLGIIELRKR</sequence>
<dbReference type="PANTHER" id="PTHR43712">
    <property type="entry name" value="PUTATIVE (AFU_ORTHOLOGUE AFUA_4G14580)-RELATED"/>
    <property type="match status" value="1"/>
</dbReference>
<proteinExistence type="predicted"/>
<evidence type="ECO:0000256" key="1">
    <source>
        <dbReference type="ARBA" id="ARBA00022603"/>
    </source>
</evidence>
<dbReference type="Pfam" id="PF08100">
    <property type="entry name" value="Dimerisation"/>
    <property type="match status" value="1"/>
</dbReference>
<evidence type="ECO:0000256" key="2">
    <source>
        <dbReference type="ARBA" id="ARBA00022679"/>
    </source>
</evidence>
<evidence type="ECO:0000259" key="4">
    <source>
        <dbReference type="Pfam" id="PF00891"/>
    </source>
</evidence>
<dbReference type="GO" id="GO:0032259">
    <property type="term" value="P:methylation"/>
    <property type="evidence" value="ECO:0007669"/>
    <property type="project" value="UniProtKB-KW"/>
</dbReference>
<dbReference type="Gene3D" id="1.10.10.10">
    <property type="entry name" value="Winged helix-like DNA-binding domain superfamily/Winged helix DNA-binding domain"/>
    <property type="match status" value="1"/>
</dbReference>
<dbReference type="EMBL" id="KE504356">
    <property type="protein sequence ID" value="EPS92768.1"/>
    <property type="molecule type" value="Genomic_DNA"/>
</dbReference>
<dbReference type="OrthoDB" id="1606438at2759"/>
<evidence type="ECO:0000259" key="5">
    <source>
        <dbReference type="Pfam" id="PF08100"/>
    </source>
</evidence>
<gene>
    <name evidence="6" type="ORF">FOMPIDRAFT_1170887</name>
</gene>
<dbReference type="PROSITE" id="PS51683">
    <property type="entry name" value="SAM_OMT_II"/>
    <property type="match status" value="1"/>
</dbReference>
<dbReference type="SUPFAM" id="SSF46785">
    <property type="entry name" value="Winged helix' DNA-binding domain"/>
    <property type="match status" value="1"/>
</dbReference>
<keyword evidence="1" id="KW-0489">Methyltransferase</keyword>
<dbReference type="InterPro" id="IPR029063">
    <property type="entry name" value="SAM-dependent_MTases_sf"/>
</dbReference>
<dbReference type="Gene3D" id="3.40.50.150">
    <property type="entry name" value="Vaccinia Virus protein VP39"/>
    <property type="match status" value="1"/>
</dbReference>
<feature type="domain" description="O-methyltransferase C-terminal" evidence="4">
    <location>
        <begin position="182"/>
        <end position="427"/>
    </location>
</feature>
<dbReference type="InterPro" id="IPR001077">
    <property type="entry name" value="COMT_C"/>
</dbReference>
<dbReference type="GO" id="GO:0046983">
    <property type="term" value="F:protein dimerization activity"/>
    <property type="evidence" value="ECO:0007669"/>
    <property type="project" value="InterPro"/>
</dbReference>
<keyword evidence="2" id="KW-0808">Transferase</keyword>
<dbReference type="InterPro" id="IPR036390">
    <property type="entry name" value="WH_DNA-bd_sf"/>
</dbReference>
<reference evidence="6 7" key="1">
    <citation type="journal article" date="2012" name="Science">
        <title>The Paleozoic origin of enzymatic lignin decomposition reconstructed from 31 fungal genomes.</title>
        <authorList>
            <person name="Floudas D."/>
            <person name="Binder M."/>
            <person name="Riley R."/>
            <person name="Barry K."/>
            <person name="Blanchette R.A."/>
            <person name="Henrissat B."/>
            <person name="Martinez A.T."/>
            <person name="Otillar R."/>
            <person name="Spatafora J.W."/>
            <person name="Yadav J.S."/>
            <person name="Aerts A."/>
            <person name="Benoit I."/>
            <person name="Boyd A."/>
            <person name="Carlson A."/>
            <person name="Copeland A."/>
            <person name="Coutinho P.M."/>
            <person name="de Vries R.P."/>
            <person name="Ferreira P."/>
            <person name="Findley K."/>
            <person name="Foster B."/>
            <person name="Gaskell J."/>
            <person name="Glotzer D."/>
            <person name="Gorecki P."/>
            <person name="Heitman J."/>
            <person name="Hesse C."/>
            <person name="Hori C."/>
            <person name="Igarashi K."/>
            <person name="Jurgens J.A."/>
            <person name="Kallen N."/>
            <person name="Kersten P."/>
            <person name="Kohler A."/>
            <person name="Kuees U."/>
            <person name="Kumar T.K.A."/>
            <person name="Kuo A."/>
            <person name="LaButti K."/>
            <person name="Larrondo L.F."/>
            <person name="Lindquist E."/>
            <person name="Ling A."/>
            <person name="Lombard V."/>
            <person name="Lucas S."/>
            <person name="Lundell T."/>
            <person name="Martin R."/>
            <person name="McLaughlin D.J."/>
            <person name="Morgenstern I."/>
            <person name="Morin E."/>
            <person name="Murat C."/>
            <person name="Nagy L.G."/>
            <person name="Nolan M."/>
            <person name="Ohm R.A."/>
            <person name="Patyshakuliyeva A."/>
            <person name="Rokas A."/>
            <person name="Ruiz-Duenas F.J."/>
            <person name="Sabat G."/>
            <person name="Salamov A."/>
            <person name="Samejima M."/>
            <person name="Schmutz J."/>
            <person name="Slot J.C."/>
            <person name="St John F."/>
            <person name="Stenlid J."/>
            <person name="Sun H."/>
            <person name="Sun S."/>
            <person name="Syed K."/>
            <person name="Tsang A."/>
            <person name="Wiebenga A."/>
            <person name="Young D."/>
            <person name="Pisabarro A."/>
            <person name="Eastwood D.C."/>
            <person name="Martin F."/>
            <person name="Cullen D."/>
            <person name="Grigoriev I.V."/>
            <person name="Hibbett D.S."/>
        </authorList>
    </citation>
    <scope>NUCLEOTIDE SEQUENCE</scope>
    <source>
        <strain evidence="7">FP-58527</strain>
    </source>
</reference>
<evidence type="ECO:0000313" key="7">
    <source>
        <dbReference type="Proteomes" id="UP000015241"/>
    </source>
</evidence>
<dbReference type="HOGENOM" id="CLU_005533_0_1_1"/>
<keyword evidence="3" id="KW-0949">S-adenosyl-L-methionine</keyword>
<dbReference type="eggNOG" id="KOG3178">
    <property type="taxonomic scope" value="Eukaryota"/>
</dbReference>
<dbReference type="Pfam" id="PF00891">
    <property type="entry name" value="Methyltransf_2"/>
    <property type="match status" value="1"/>
</dbReference>
<dbReference type="PANTHER" id="PTHR43712:SF2">
    <property type="entry name" value="O-METHYLTRANSFERASE CICE"/>
    <property type="match status" value="1"/>
</dbReference>
<protein>
    <submittedName>
        <fullName evidence="6">Uncharacterized protein</fullName>
    </submittedName>
</protein>